<dbReference type="EMBL" id="AP024956">
    <property type="protein sequence ID" value="BCZ81852.1"/>
    <property type="molecule type" value="Genomic_DNA"/>
</dbReference>
<dbReference type="PANTHER" id="PTHR43531:SF14">
    <property type="entry name" value="METHYL-ACCEPTING CHEMOTAXIS PROTEIN I-RELATED"/>
    <property type="match status" value="1"/>
</dbReference>
<dbReference type="Gene3D" id="1.10.287.950">
    <property type="entry name" value="Methyl-accepting chemotaxis protein"/>
    <property type="match status" value="1"/>
</dbReference>
<evidence type="ECO:0000256" key="11">
    <source>
        <dbReference type="PROSITE-ProRule" id="PRU00284"/>
    </source>
</evidence>
<evidence type="ECO:0000256" key="6">
    <source>
        <dbReference type="ARBA" id="ARBA00022692"/>
    </source>
</evidence>
<keyword evidence="8 12" id="KW-0472">Membrane</keyword>
<dbReference type="InterPro" id="IPR004089">
    <property type="entry name" value="MCPsignal_dom"/>
</dbReference>
<dbReference type="CDD" id="cd11386">
    <property type="entry name" value="MCP_signal"/>
    <property type="match status" value="1"/>
</dbReference>
<evidence type="ECO:0000256" key="2">
    <source>
        <dbReference type="ARBA" id="ARBA00022475"/>
    </source>
</evidence>
<evidence type="ECO:0000259" key="13">
    <source>
        <dbReference type="PROSITE" id="PS50111"/>
    </source>
</evidence>
<dbReference type="PRINTS" id="PR00260">
    <property type="entry name" value="CHEMTRNSDUCR"/>
</dbReference>
<comment type="subcellular location">
    <subcellularLocation>
        <location evidence="1">Cell inner membrane</location>
        <topology evidence="1">Multi-pass membrane protein</topology>
    </subcellularLocation>
</comment>
<keyword evidence="5" id="KW-0997">Cell inner membrane</keyword>
<dbReference type="InterPro" id="IPR003122">
    <property type="entry name" value="Tar_rcpt_lig-bd"/>
</dbReference>
<evidence type="ECO:0000256" key="4">
    <source>
        <dbReference type="ARBA" id="ARBA00022500"/>
    </source>
</evidence>
<evidence type="ECO:0000259" key="14">
    <source>
        <dbReference type="PROSITE" id="PS50885"/>
    </source>
</evidence>
<accession>A0ABM7TT50</accession>
<evidence type="ECO:0000256" key="5">
    <source>
        <dbReference type="ARBA" id="ARBA00022519"/>
    </source>
</evidence>
<feature type="domain" description="HAMP" evidence="14">
    <location>
        <begin position="236"/>
        <end position="277"/>
    </location>
</feature>
<keyword evidence="3" id="KW-0488">Methylation</keyword>
<dbReference type="InterPro" id="IPR051310">
    <property type="entry name" value="MCP_chemotaxis"/>
</dbReference>
<evidence type="ECO:0000256" key="9">
    <source>
        <dbReference type="ARBA" id="ARBA00023224"/>
    </source>
</evidence>
<dbReference type="SMART" id="SM00283">
    <property type="entry name" value="MA"/>
    <property type="match status" value="1"/>
</dbReference>
<evidence type="ECO:0000256" key="3">
    <source>
        <dbReference type="ARBA" id="ARBA00022481"/>
    </source>
</evidence>
<keyword evidence="4" id="KW-0145">Chemotaxis</keyword>
<evidence type="ECO:0000256" key="12">
    <source>
        <dbReference type="SAM" id="Phobius"/>
    </source>
</evidence>
<dbReference type="PANTHER" id="PTHR43531">
    <property type="entry name" value="PROTEIN ICFG"/>
    <property type="match status" value="1"/>
</dbReference>
<dbReference type="PROSITE" id="PS50885">
    <property type="entry name" value="HAMP"/>
    <property type="match status" value="1"/>
</dbReference>
<name>A0ABM7TT50_9BURK</name>
<evidence type="ECO:0000256" key="1">
    <source>
        <dbReference type="ARBA" id="ARBA00004429"/>
    </source>
</evidence>
<dbReference type="InterPro" id="IPR003660">
    <property type="entry name" value="HAMP_dom"/>
</dbReference>
<proteinExistence type="inferred from homology"/>
<gene>
    <name evidence="15" type="ORF">PTKU64_55270</name>
</gene>
<feature type="domain" description="Methyl-accepting transducer" evidence="13">
    <location>
        <begin position="282"/>
        <end position="511"/>
    </location>
</feature>
<dbReference type="InterPro" id="IPR004090">
    <property type="entry name" value="Chemotax_Me-accpt_rcpt"/>
</dbReference>
<keyword evidence="16" id="KW-1185">Reference proteome</keyword>
<comment type="similarity">
    <text evidence="10">Belongs to the methyl-accepting chemotaxis (MCP) protein family.</text>
</comment>
<evidence type="ECO:0000256" key="8">
    <source>
        <dbReference type="ARBA" id="ARBA00023136"/>
    </source>
</evidence>
<feature type="transmembrane region" description="Helical" evidence="12">
    <location>
        <begin position="21"/>
        <end position="43"/>
    </location>
</feature>
<dbReference type="Pfam" id="PF02203">
    <property type="entry name" value="TarH"/>
    <property type="match status" value="1"/>
</dbReference>
<evidence type="ECO:0000313" key="16">
    <source>
        <dbReference type="Proteomes" id="UP001319874"/>
    </source>
</evidence>
<dbReference type="PROSITE" id="PS50111">
    <property type="entry name" value="CHEMOTAXIS_TRANSDUC_2"/>
    <property type="match status" value="1"/>
</dbReference>
<dbReference type="Pfam" id="PF00015">
    <property type="entry name" value="MCPsignal"/>
    <property type="match status" value="1"/>
</dbReference>
<evidence type="ECO:0000256" key="7">
    <source>
        <dbReference type="ARBA" id="ARBA00022989"/>
    </source>
</evidence>
<protein>
    <submittedName>
        <fullName evidence="15">Methyl-accepting chemotaxis protein</fullName>
    </submittedName>
</protein>
<dbReference type="SUPFAM" id="SSF58104">
    <property type="entry name" value="Methyl-accepting chemotaxis protein (MCP) signaling domain"/>
    <property type="match status" value="1"/>
</dbReference>
<dbReference type="Proteomes" id="UP001319874">
    <property type="component" value="Chromosome 2"/>
</dbReference>
<keyword evidence="2" id="KW-1003">Cell membrane</keyword>
<reference evidence="15 16" key="1">
    <citation type="journal article" date="2022" name="Front. Microbiol.">
        <title>Identification and characterization of a novel class of self-sufficient cytochrome P450 hydroxylase involved in cyclohexanecarboxylate degradation in Paraburkholderia terrae strain KU-64.</title>
        <authorList>
            <person name="Yamamoto T."/>
            <person name="Hasegawa Y."/>
            <person name="Iwaki H."/>
        </authorList>
    </citation>
    <scope>NUCLEOTIDE SEQUENCE [LARGE SCALE GENOMIC DNA]</scope>
    <source>
        <strain evidence="15 16">KU-64</strain>
    </source>
</reference>
<organism evidence="15 16">
    <name type="scientific">Paraburkholderia terrae</name>
    <dbReference type="NCBI Taxonomy" id="311230"/>
    <lineage>
        <taxon>Bacteria</taxon>
        <taxon>Pseudomonadati</taxon>
        <taxon>Pseudomonadota</taxon>
        <taxon>Betaproteobacteria</taxon>
        <taxon>Burkholderiales</taxon>
        <taxon>Burkholderiaceae</taxon>
        <taxon>Paraburkholderia</taxon>
    </lineage>
</organism>
<evidence type="ECO:0000313" key="15">
    <source>
        <dbReference type="EMBL" id="BCZ81852.1"/>
    </source>
</evidence>
<keyword evidence="9 11" id="KW-0807">Transducer</keyword>
<keyword evidence="6 12" id="KW-0812">Transmembrane</keyword>
<evidence type="ECO:0000256" key="10">
    <source>
        <dbReference type="ARBA" id="ARBA00029447"/>
    </source>
</evidence>
<keyword evidence="7 12" id="KW-1133">Transmembrane helix</keyword>
<sequence>MCIVHFQLGPQMRKLTVKTRLLILTLAVAVVSLGIGAAGLVGVSNSIQALQQMYDGRAKALQAISTINELVTEASFAVSDAILDPLAQKTQLVASGTAGRIEQVDGLMKQYVAGSESADERKRAEAFASNWNTLRDKGLQPAVQLLNANNLSEAQWVQTQTVDPVSKVVKSQGAELRKMELAVAQSEYELARKTGHVVEVFVASFIVGGLLVVAVLCASMARSLFRELGGEPNVAAEVANRVAAGDLSVEVPVRRDDTHSVLFAMKTMRERLASMIGEIRNSTETIAEASSGIASGNGTLATRTEEHAASIQQTSASMGQLASMVKANAEHAVQARTLAGIASEKAADGDRAARDAAERMTALAQRSARVREITSVIEGIAFQTNLLALNAAVEAARAGNQGRGFAVVAQEVRALAERSSSAAKEIDLLIKEMTTEVDLSGVAVDAAGKTIVDLLGSVRGVVDLVDSIAEATQEQSSGIDQVNAAVMVMDRVTQQNAAFVQEGAQAATALKSQAETLRSVVRSFQL</sequence>